<dbReference type="Gene3D" id="3.40.50.300">
    <property type="entry name" value="P-loop containing nucleotide triphosphate hydrolases"/>
    <property type="match status" value="1"/>
</dbReference>
<evidence type="ECO:0000256" key="6">
    <source>
        <dbReference type="ARBA" id="ARBA00022840"/>
    </source>
</evidence>
<dbReference type="PANTHER" id="PTHR43297:SF2">
    <property type="entry name" value="DIPEPTIDE TRANSPORT ATP-BINDING PROTEIN DPPD"/>
    <property type="match status" value="1"/>
</dbReference>
<comment type="similarity">
    <text evidence="2">Belongs to the ABC transporter superfamily.</text>
</comment>
<keyword evidence="6 9" id="KW-0067">ATP-binding</keyword>
<reference evidence="9 10" key="1">
    <citation type="submission" date="2024-03" db="EMBL/GenBank/DDBJ databases">
        <title>Draft genome sequence of Pseudonocardia nematodicida JCM 31783.</title>
        <authorList>
            <person name="Butdee W."/>
            <person name="Duangmal K."/>
        </authorList>
    </citation>
    <scope>NUCLEOTIDE SEQUENCE [LARGE SCALE GENOMIC DNA]</scope>
    <source>
        <strain evidence="9 10">JCM 31783</strain>
    </source>
</reference>
<dbReference type="EMBL" id="JBEDNQ010000001">
    <property type="protein sequence ID" value="MEQ3549578.1"/>
    <property type="molecule type" value="Genomic_DNA"/>
</dbReference>
<dbReference type="Pfam" id="PF00005">
    <property type="entry name" value="ABC_tran"/>
    <property type="match status" value="1"/>
</dbReference>
<dbReference type="InterPro" id="IPR013563">
    <property type="entry name" value="Oligopep_ABC_C"/>
</dbReference>
<keyword evidence="4" id="KW-1003">Cell membrane</keyword>
<evidence type="ECO:0000256" key="2">
    <source>
        <dbReference type="ARBA" id="ARBA00005417"/>
    </source>
</evidence>
<evidence type="ECO:0000256" key="7">
    <source>
        <dbReference type="ARBA" id="ARBA00023136"/>
    </source>
</evidence>
<evidence type="ECO:0000256" key="3">
    <source>
        <dbReference type="ARBA" id="ARBA00022448"/>
    </source>
</evidence>
<keyword evidence="5" id="KW-0547">Nucleotide-binding</keyword>
<sequence>MVQTENDPGAGSGTLLQVEDLRVEFPTPSGAVEVVAGVSFDVRPGETVAVVGESGSGKSVTSLAVLGLLGPGRVASGTITLRGEELTGAGRDRLRTLRGAEIAMIFQNPMSALDPLFSVGDQVVEAIRVHRPTTRAQARARAVELLREVGLPDPERRMRSYPHELSGGQQQRVGVAMALACDPGLLIADEPTTALDVTVEAQILALMRRLQAEHGAALLLITHDMSVVARMADRVVVMYAGQVVERGRTDRVLAAPAHPYTRALITSVPTVDTGRDVPLPAIPGRVPNPSEIPAGCRFHPRCPEAVPRCRTEQPPVVGTPDGGESRCWLSDPAAELAGAAGATR</sequence>
<keyword evidence="7" id="KW-0472">Membrane</keyword>
<dbReference type="CDD" id="cd03257">
    <property type="entry name" value="ABC_NikE_OppD_transporters"/>
    <property type="match status" value="1"/>
</dbReference>
<gene>
    <name evidence="9" type="ORF">WIS52_03755</name>
</gene>
<dbReference type="Pfam" id="PF08352">
    <property type="entry name" value="oligo_HPY"/>
    <property type="match status" value="1"/>
</dbReference>
<accession>A0ABV1K560</accession>
<evidence type="ECO:0000256" key="4">
    <source>
        <dbReference type="ARBA" id="ARBA00022475"/>
    </source>
</evidence>
<evidence type="ECO:0000259" key="8">
    <source>
        <dbReference type="PROSITE" id="PS50893"/>
    </source>
</evidence>
<dbReference type="InterPro" id="IPR050388">
    <property type="entry name" value="ABC_Ni/Peptide_Import"/>
</dbReference>
<proteinExistence type="inferred from homology"/>
<organism evidence="9 10">
    <name type="scientific">Pseudonocardia nematodicida</name>
    <dbReference type="NCBI Taxonomy" id="1206997"/>
    <lineage>
        <taxon>Bacteria</taxon>
        <taxon>Bacillati</taxon>
        <taxon>Actinomycetota</taxon>
        <taxon>Actinomycetes</taxon>
        <taxon>Pseudonocardiales</taxon>
        <taxon>Pseudonocardiaceae</taxon>
        <taxon>Pseudonocardia</taxon>
    </lineage>
</organism>
<dbReference type="InterPro" id="IPR003593">
    <property type="entry name" value="AAA+_ATPase"/>
</dbReference>
<dbReference type="SMART" id="SM00382">
    <property type="entry name" value="AAA"/>
    <property type="match status" value="1"/>
</dbReference>
<dbReference type="Proteomes" id="UP001494902">
    <property type="component" value="Unassembled WGS sequence"/>
</dbReference>
<evidence type="ECO:0000313" key="10">
    <source>
        <dbReference type="Proteomes" id="UP001494902"/>
    </source>
</evidence>
<dbReference type="NCBIfam" id="TIGR01727">
    <property type="entry name" value="oligo_HPY"/>
    <property type="match status" value="1"/>
</dbReference>
<dbReference type="PROSITE" id="PS00211">
    <property type="entry name" value="ABC_TRANSPORTER_1"/>
    <property type="match status" value="1"/>
</dbReference>
<dbReference type="InterPro" id="IPR017871">
    <property type="entry name" value="ABC_transporter-like_CS"/>
</dbReference>
<evidence type="ECO:0000256" key="1">
    <source>
        <dbReference type="ARBA" id="ARBA00004202"/>
    </source>
</evidence>
<feature type="domain" description="ABC transporter" evidence="8">
    <location>
        <begin position="16"/>
        <end position="265"/>
    </location>
</feature>
<protein>
    <submittedName>
        <fullName evidence="9">ABC transporter ATP-binding protein</fullName>
    </submittedName>
</protein>
<dbReference type="InterPro" id="IPR027417">
    <property type="entry name" value="P-loop_NTPase"/>
</dbReference>
<dbReference type="SUPFAM" id="SSF52540">
    <property type="entry name" value="P-loop containing nucleoside triphosphate hydrolases"/>
    <property type="match status" value="1"/>
</dbReference>
<keyword evidence="10" id="KW-1185">Reference proteome</keyword>
<evidence type="ECO:0000313" key="9">
    <source>
        <dbReference type="EMBL" id="MEQ3549578.1"/>
    </source>
</evidence>
<dbReference type="PROSITE" id="PS50893">
    <property type="entry name" value="ABC_TRANSPORTER_2"/>
    <property type="match status" value="1"/>
</dbReference>
<dbReference type="PANTHER" id="PTHR43297">
    <property type="entry name" value="OLIGOPEPTIDE TRANSPORT ATP-BINDING PROTEIN APPD"/>
    <property type="match status" value="1"/>
</dbReference>
<keyword evidence="3" id="KW-0813">Transport</keyword>
<comment type="caution">
    <text evidence="9">The sequence shown here is derived from an EMBL/GenBank/DDBJ whole genome shotgun (WGS) entry which is preliminary data.</text>
</comment>
<dbReference type="RefSeq" id="WP_349296650.1">
    <property type="nucleotide sequence ID" value="NZ_JBEDNQ010000001.1"/>
</dbReference>
<name>A0ABV1K560_9PSEU</name>
<dbReference type="InterPro" id="IPR003439">
    <property type="entry name" value="ABC_transporter-like_ATP-bd"/>
</dbReference>
<evidence type="ECO:0000256" key="5">
    <source>
        <dbReference type="ARBA" id="ARBA00022741"/>
    </source>
</evidence>
<comment type="subcellular location">
    <subcellularLocation>
        <location evidence="1">Cell membrane</location>
        <topology evidence="1">Peripheral membrane protein</topology>
    </subcellularLocation>
</comment>
<dbReference type="GO" id="GO:0005524">
    <property type="term" value="F:ATP binding"/>
    <property type="evidence" value="ECO:0007669"/>
    <property type="project" value="UniProtKB-KW"/>
</dbReference>